<feature type="transmembrane region" description="Helical" evidence="1">
    <location>
        <begin position="185"/>
        <end position="202"/>
    </location>
</feature>
<name>A0A814VUI6_ADIRI</name>
<feature type="transmembrane region" description="Helical" evidence="1">
    <location>
        <begin position="9"/>
        <end position="30"/>
    </location>
</feature>
<dbReference type="Proteomes" id="UP000663828">
    <property type="component" value="Unassembled WGS sequence"/>
</dbReference>
<dbReference type="PROSITE" id="PS51257">
    <property type="entry name" value="PROKAR_LIPOPROTEIN"/>
    <property type="match status" value="1"/>
</dbReference>
<feature type="transmembrane region" description="Helical" evidence="1">
    <location>
        <begin position="122"/>
        <end position="140"/>
    </location>
</feature>
<organism evidence="3 5">
    <name type="scientific">Adineta ricciae</name>
    <name type="common">Rotifer</name>
    <dbReference type="NCBI Taxonomy" id="249248"/>
    <lineage>
        <taxon>Eukaryota</taxon>
        <taxon>Metazoa</taxon>
        <taxon>Spiralia</taxon>
        <taxon>Gnathifera</taxon>
        <taxon>Rotifera</taxon>
        <taxon>Eurotatoria</taxon>
        <taxon>Bdelloidea</taxon>
        <taxon>Adinetida</taxon>
        <taxon>Adinetidae</taxon>
        <taxon>Adineta</taxon>
    </lineage>
</organism>
<feature type="transmembrane region" description="Helical" evidence="1">
    <location>
        <begin position="36"/>
        <end position="56"/>
    </location>
</feature>
<dbReference type="AlphaFoldDB" id="A0A814VUI6"/>
<evidence type="ECO:0000313" key="3">
    <source>
        <dbReference type="EMBL" id="CAF1190139.1"/>
    </source>
</evidence>
<gene>
    <name evidence="4" type="ORF">EDS130_LOCUS26402</name>
    <name evidence="3" type="ORF">XAT740_LOCUS23065</name>
</gene>
<dbReference type="Proteomes" id="UP000663852">
    <property type="component" value="Unassembled WGS sequence"/>
</dbReference>
<evidence type="ECO:0000313" key="4">
    <source>
        <dbReference type="EMBL" id="CAF1220730.1"/>
    </source>
</evidence>
<evidence type="ECO:0000313" key="5">
    <source>
        <dbReference type="Proteomes" id="UP000663828"/>
    </source>
</evidence>
<feature type="domain" description="YrhK" evidence="2">
    <location>
        <begin position="7"/>
        <end position="59"/>
    </location>
</feature>
<proteinExistence type="predicted"/>
<evidence type="ECO:0000256" key="1">
    <source>
        <dbReference type="SAM" id="Phobius"/>
    </source>
</evidence>
<protein>
    <recommendedName>
        <fullName evidence="2">YrhK domain-containing protein</fullName>
    </recommendedName>
</protein>
<accession>A0A814VUI6</accession>
<dbReference type="Pfam" id="PF14145">
    <property type="entry name" value="YrhK"/>
    <property type="match status" value="1"/>
</dbReference>
<dbReference type="InterPro" id="IPR025424">
    <property type="entry name" value="YrhK_domain"/>
</dbReference>
<dbReference type="EMBL" id="CAJNOR010001728">
    <property type="protein sequence ID" value="CAF1190139.1"/>
    <property type="molecule type" value="Genomic_DNA"/>
</dbReference>
<keyword evidence="1" id="KW-0472">Membrane</keyword>
<dbReference type="OrthoDB" id="10020728at2759"/>
<keyword evidence="1" id="KW-1133">Transmembrane helix</keyword>
<sequence>MHWKFHLNILLYVSGSCLFIIGSVLFHPHFSAVSSLYQTGVLTFTIGSCLFALASLQQLHNNFQSVYSSENILSDDNQSLNMDLAVSFCRNTIGSVSGFLFIVGSIAFWPSFSHGGALVGNWLYRCGASLSLLNSLWALIREQMKLSKYTLLKLMILLSLFGAIGFLVGGGYFLYGGKYDSEGSYSWLAGSISYLLSSLIIYKL</sequence>
<keyword evidence="5" id="KW-1185">Reference proteome</keyword>
<comment type="caution">
    <text evidence="3">The sequence shown here is derived from an EMBL/GenBank/DDBJ whole genome shotgun (WGS) entry which is preliminary data.</text>
</comment>
<evidence type="ECO:0000259" key="2">
    <source>
        <dbReference type="Pfam" id="PF14145"/>
    </source>
</evidence>
<dbReference type="EMBL" id="CAJNOJ010000160">
    <property type="protein sequence ID" value="CAF1220730.1"/>
    <property type="molecule type" value="Genomic_DNA"/>
</dbReference>
<feature type="transmembrane region" description="Helical" evidence="1">
    <location>
        <begin position="152"/>
        <end position="173"/>
    </location>
</feature>
<keyword evidence="1" id="KW-0812">Transmembrane</keyword>
<reference evidence="3" key="1">
    <citation type="submission" date="2021-02" db="EMBL/GenBank/DDBJ databases">
        <authorList>
            <person name="Nowell W R."/>
        </authorList>
    </citation>
    <scope>NUCLEOTIDE SEQUENCE</scope>
</reference>
<feature type="transmembrane region" description="Helical" evidence="1">
    <location>
        <begin position="88"/>
        <end position="110"/>
    </location>
</feature>